<evidence type="ECO:0000313" key="8">
    <source>
        <dbReference type="Proteomes" id="UP000655410"/>
    </source>
</evidence>
<dbReference type="PANTHER" id="PTHR43179:SF12">
    <property type="entry name" value="GALACTOFURANOSYLTRANSFERASE GLFT2"/>
    <property type="match status" value="1"/>
</dbReference>
<keyword evidence="8" id="KW-1185">Reference proteome</keyword>
<dbReference type="RefSeq" id="WP_188782443.1">
    <property type="nucleotide sequence ID" value="NZ_BMNI01000001.1"/>
</dbReference>
<evidence type="ECO:0000256" key="5">
    <source>
        <dbReference type="SAM" id="MobiDB-lite"/>
    </source>
</evidence>
<dbReference type="Proteomes" id="UP000655410">
    <property type="component" value="Unassembled WGS sequence"/>
</dbReference>
<dbReference type="EMBL" id="BMNI01000001">
    <property type="protein sequence ID" value="GGO85502.1"/>
    <property type="molecule type" value="Genomic_DNA"/>
</dbReference>
<proteinExistence type="inferred from homology"/>
<keyword evidence="3" id="KW-0328">Glycosyltransferase</keyword>
<name>A0ABQ2N798_9ACTN</name>
<accession>A0ABQ2N798</accession>
<dbReference type="SUPFAM" id="SSF53448">
    <property type="entry name" value="Nucleotide-diphospho-sugar transferases"/>
    <property type="match status" value="1"/>
</dbReference>
<dbReference type="InterPro" id="IPR001173">
    <property type="entry name" value="Glyco_trans_2-like"/>
</dbReference>
<evidence type="ECO:0000256" key="2">
    <source>
        <dbReference type="ARBA" id="ARBA00006739"/>
    </source>
</evidence>
<dbReference type="InterPro" id="IPR029044">
    <property type="entry name" value="Nucleotide-diphossugar_trans"/>
</dbReference>
<evidence type="ECO:0000259" key="6">
    <source>
        <dbReference type="Pfam" id="PF00535"/>
    </source>
</evidence>
<evidence type="ECO:0000256" key="4">
    <source>
        <dbReference type="ARBA" id="ARBA00022679"/>
    </source>
</evidence>
<feature type="region of interest" description="Disordered" evidence="5">
    <location>
        <begin position="472"/>
        <end position="499"/>
    </location>
</feature>
<evidence type="ECO:0000313" key="7">
    <source>
        <dbReference type="EMBL" id="GGO85502.1"/>
    </source>
</evidence>
<dbReference type="Gene3D" id="3.90.550.10">
    <property type="entry name" value="Spore Coat Polysaccharide Biosynthesis Protein SpsA, Chain A"/>
    <property type="match status" value="1"/>
</dbReference>
<feature type="domain" description="Glycosyltransferase 2-like" evidence="6">
    <location>
        <begin position="89"/>
        <end position="196"/>
    </location>
</feature>
<protein>
    <submittedName>
        <fullName evidence="7">Glycosyltransferase</fullName>
    </submittedName>
</protein>
<dbReference type="NCBIfam" id="TIGR03965">
    <property type="entry name" value="mycofact_glyco"/>
    <property type="match status" value="1"/>
</dbReference>
<reference evidence="8" key="1">
    <citation type="journal article" date="2019" name="Int. J. Syst. Evol. Microbiol.">
        <title>The Global Catalogue of Microorganisms (GCM) 10K type strain sequencing project: providing services to taxonomists for standard genome sequencing and annotation.</title>
        <authorList>
            <consortium name="The Broad Institute Genomics Platform"/>
            <consortium name="The Broad Institute Genome Sequencing Center for Infectious Disease"/>
            <person name="Wu L."/>
            <person name="Ma J."/>
        </authorList>
    </citation>
    <scope>NUCLEOTIDE SEQUENCE [LARGE SCALE GENOMIC DNA]</scope>
    <source>
        <strain evidence="8">CGMCC 4.7371</strain>
    </source>
</reference>
<dbReference type="Pfam" id="PF00535">
    <property type="entry name" value="Glycos_transf_2"/>
    <property type="match status" value="1"/>
</dbReference>
<dbReference type="InterPro" id="IPR023981">
    <property type="entry name" value="MftF"/>
</dbReference>
<evidence type="ECO:0000256" key="3">
    <source>
        <dbReference type="ARBA" id="ARBA00022676"/>
    </source>
</evidence>
<organism evidence="7 8">
    <name type="scientific">Nocardioides phosphati</name>
    <dbReference type="NCBI Taxonomy" id="1867775"/>
    <lineage>
        <taxon>Bacteria</taxon>
        <taxon>Bacillati</taxon>
        <taxon>Actinomycetota</taxon>
        <taxon>Actinomycetes</taxon>
        <taxon>Propionibacteriales</taxon>
        <taxon>Nocardioidaceae</taxon>
        <taxon>Nocardioides</taxon>
    </lineage>
</organism>
<sequence>MTLPHDRSLPRDVQVRLVDGTWQGEDGRALFGGSPTRMLFLGAAARRLLRDGVFTVTDARTAQLGRVLLDRGFAELVADRPTWTPADVTVVVPVKDRPVQLRRLLTALPDGVRVVVVDDGSADADASLAVTREHGARLLCHGTSQGPSAARNTGLRAVTTPLVAFLDSDVVPRHGWLAPLLAQLEDPGVGIVAPRIAALRASAPAGLAGAVSRYEAVRSSLDLGPRAGLVVPGSRVSYVPSACLVGRTVAFGSGFDHAMQVGEDVDLVWRTVAAGWLVRYVPASVVEHDHRVAPWAWLARKAFYGTSAAPLAQRHGPAVAPVVLGPWTVAAGLALLGQHRAAYVGGVGIGLWATRRSARELRAAARPWRVAGLLAPYGAAAGLGQCSAVLTRHAWPAALPAAVVSRRVRRAALLAAVGQGLVDWVRTRPGLDPLTFVALRRLDDAAYGAGLWWGAWTHRTTAPLRPAWTGLRRGAEDRGEGPGHPSPATSRRGRGTPRR</sequence>
<comment type="similarity">
    <text evidence="2">Belongs to the glycosyltransferase 2 family.</text>
</comment>
<keyword evidence="4" id="KW-0808">Transferase</keyword>
<comment type="pathway">
    <text evidence="1">Cell wall biogenesis; cell wall polysaccharide biosynthesis.</text>
</comment>
<dbReference type="PANTHER" id="PTHR43179">
    <property type="entry name" value="RHAMNOSYLTRANSFERASE WBBL"/>
    <property type="match status" value="1"/>
</dbReference>
<comment type="caution">
    <text evidence="7">The sequence shown here is derived from an EMBL/GenBank/DDBJ whole genome shotgun (WGS) entry which is preliminary data.</text>
</comment>
<gene>
    <name evidence="7" type="ORF">GCM10011584_05620</name>
</gene>
<evidence type="ECO:0000256" key="1">
    <source>
        <dbReference type="ARBA" id="ARBA00004776"/>
    </source>
</evidence>